<feature type="domain" description="MOSC" evidence="1">
    <location>
        <begin position="128"/>
        <end position="283"/>
    </location>
</feature>
<dbReference type="Pfam" id="PF03473">
    <property type="entry name" value="MOSC"/>
    <property type="match status" value="1"/>
</dbReference>
<dbReference type="SUPFAM" id="SSF141673">
    <property type="entry name" value="MOSC N-terminal domain-like"/>
    <property type="match status" value="1"/>
</dbReference>
<dbReference type="InterPro" id="IPR005303">
    <property type="entry name" value="MOCOS_middle"/>
</dbReference>
<dbReference type="PANTHER" id="PTHR14237:SF19">
    <property type="entry name" value="MITOCHONDRIAL AMIDOXIME REDUCING COMPONENT 1"/>
    <property type="match status" value="1"/>
</dbReference>
<dbReference type="RefSeq" id="WP_338434842.1">
    <property type="nucleotide sequence ID" value="NZ_JAUYVH010000001.1"/>
</dbReference>
<reference evidence="2 3" key="1">
    <citation type="submission" date="2023-08" db="EMBL/GenBank/DDBJ databases">
        <title>Oxalobacteraceae gen .nov., isolated from river sludge outside the plant.</title>
        <authorList>
            <person name="Zhao S.Y."/>
        </authorList>
    </citation>
    <scope>NUCLEOTIDE SEQUENCE [LARGE SCALE GENOMIC DNA]</scope>
    <source>
        <strain evidence="2 3">R-40</strain>
    </source>
</reference>
<evidence type="ECO:0000259" key="1">
    <source>
        <dbReference type="PROSITE" id="PS51340"/>
    </source>
</evidence>
<sequence length="286" mass="31504">MPAMPILTKLVIYPIKSCGGIALQEALITESGLSNEGVHDREWMVVDAEGRFITQRSFPKMALIKPLIKADMLELSMSGMPPLEIPIAMPSRDTAHTIDVQVWNDCVNAYDCGEGCAQWFSQAMETPCRLVRFHEDAKRIANPKWTAGIEASNLFSDGYPILIISEASLEDLNQKLRQQDRAALPMDRFRPNIVIAGVDAFEEDYAAGIRIGQTLLRPVKPCPRCPIPSIDQETGLIGPDPLDILRTYRVNPKVNGGITFGMNAVVEGGAGVRLRVGQNVEVTLDF</sequence>
<name>A0ABU1BJM4_9BURK</name>
<protein>
    <submittedName>
        <fullName evidence="2">MOSC N-terminal beta barrel domain-containing protein</fullName>
    </submittedName>
</protein>
<dbReference type="EMBL" id="JAUYVH010000001">
    <property type="protein sequence ID" value="MDQ9169014.1"/>
    <property type="molecule type" value="Genomic_DNA"/>
</dbReference>
<evidence type="ECO:0000313" key="3">
    <source>
        <dbReference type="Proteomes" id="UP001225596"/>
    </source>
</evidence>
<accession>A0ABU1BJM4</accession>
<gene>
    <name evidence="2" type="ORF">Q8A64_01185</name>
</gene>
<dbReference type="InterPro" id="IPR011037">
    <property type="entry name" value="Pyrv_Knase-like_insert_dom_sf"/>
</dbReference>
<dbReference type="PANTHER" id="PTHR14237">
    <property type="entry name" value="MOLYBDOPTERIN COFACTOR SULFURASE MOSC"/>
    <property type="match status" value="1"/>
</dbReference>
<dbReference type="Pfam" id="PF03476">
    <property type="entry name" value="MOSC_N"/>
    <property type="match status" value="1"/>
</dbReference>
<organism evidence="2 3">
    <name type="scientific">Keguizhuia sedimenti</name>
    <dbReference type="NCBI Taxonomy" id="3064264"/>
    <lineage>
        <taxon>Bacteria</taxon>
        <taxon>Pseudomonadati</taxon>
        <taxon>Pseudomonadota</taxon>
        <taxon>Betaproteobacteria</taxon>
        <taxon>Burkholderiales</taxon>
        <taxon>Oxalobacteraceae</taxon>
        <taxon>Keguizhuia</taxon>
    </lineage>
</organism>
<dbReference type="SUPFAM" id="SSF50800">
    <property type="entry name" value="PK beta-barrel domain-like"/>
    <property type="match status" value="1"/>
</dbReference>
<keyword evidence="3" id="KW-1185">Reference proteome</keyword>
<evidence type="ECO:0000313" key="2">
    <source>
        <dbReference type="EMBL" id="MDQ9169014.1"/>
    </source>
</evidence>
<dbReference type="Proteomes" id="UP001225596">
    <property type="component" value="Unassembled WGS sequence"/>
</dbReference>
<comment type="caution">
    <text evidence="2">The sequence shown here is derived from an EMBL/GenBank/DDBJ whole genome shotgun (WGS) entry which is preliminary data.</text>
</comment>
<dbReference type="PROSITE" id="PS51340">
    <property type="entry name" value="MOSC"/>
    <property type="match status" value="1"/>
</dbReference>
<dbReference type="InterPro" id="IPR005302">
    <property type="entry name" value="MoCF_Sase_C"/>
</dbReference>
<proteinExistence type="predicted"/>